<keyword evidence="1" id="KW-0732">Signal</keyword>
<accession>A0ABP7DL63</accession>
<reference evidence="3" key="1">
    <citation type="journal article" date="2019" name="Int. J. Syst. Evol. Microbiol.">
        <title>The Global Catalogue of Microorganisms (GCM) 10K type strain sequencing project: providing services to taxonomists for standard genome sequencing and annotation.</title>
        <authorList>
            <consortium name="The Broad Institute Genomics Platform"/>
            <consortium name="The Broad Institute Genome Sequencing Center for Infectious Disease"/>
            <person name="Wu L."/>
            <person name="Ma J."/>
        </authorList>
    </citation>
    <scope>NUCLEOTIDE SEQUENCE [LARGE SCALE GENOMIC DNA]</scope>
    <source>
        <strain evidence="3">JCM 17498</strain>
    </source>
</reference>
<evidence type="ECO:0000313" key="2">
    <source>
        <dbReference type="EMBL" id="GAA3705949.1"/>
    </source>
</evidence>
<comment type="caution">
    <text evidence="2">The sequence shown here is derived from an EMBL/GenBank/DDBJ whole genome shotgun (WGS) entry which is preliminary data.</text>
</comment>
<evidence type="ECO:0000313" key="3">
    <source>
        <dbReference type="Proteomes" id="UP001500523"/>
    </source>
</evidence>
<dbReference type="Proteomes" id="UP001500523">
    <property type="component" value="Unassembled WGS sequence"/>
</dbReference>
<dbReference type="EMBL" id="BAABBF010000003">
    <property type="protein sequence ID" value="GAA3705949.1"/>
    <property type="molecule type" value="Genomic_DNA"/>
</dbReference>
<feature type="signal peptide" evidence="1">
    <location>
        <begin position="1"/>
        <end position="23"/>
    </location>
</feature>
<evidence type="ECO:0000256" key="1">
    <source>
        <dbReference type="SAM" id="SignalP"/>
    </source>
</evidence>
<proteinExistence type="predicted"/>
<organism evidence="2 3">
    <name type="scientific">Sphingomonas cynarae</name>
    <dbReference type="NCBI Taxonomy" id="930197"/>
    <lineage>
        <taxon>Bacteria</taxon>
        <taxon>Pseudomonadati</taxon>
        <taxon>Pseudomonadota</taxon>
        <taxon>Alphaproteobacteria</taxon>
        <taxon>Sphingomonadales</taxon>
        <taxon>Sphingomonadaceae</taxon>
        <taxon>Sphingomonas</taxon>
    </lineage>
</organism>
<dbReference type="RefSeq" id="WP_344692697.1">
    <property type="nucleotide sequence ID" value="NZ_BAABBF010000003.1"/>
</dbReference>
<name>A0ABP7DL63_9SPHN</name>
<keyword evidence="3" id="KW-1185">Reference proteome</keyword>
<protein>
    <submittedName>
        <fullName evidence="2">Uncharacterized protein</fullName>
    </submittedName>
</protein>
<gene>
    <name evidence="2" type="ORF">GCM10022268_14420</name>
</gene>
<feature type="chain" id="PRO_5046100078" evidence="1">
    <location>
        <begin position="24"/>
        <end position="149"/>
    </location>
</feature>
<sequence>MSHPAIPAALLALSLPVLLVALAGPSTPATAQLVIHERITIRVPRMPTAISRPAPVASRWKEKKGPSCIDIGEVAGAVIAVPASVDLLLGDGRWMRARLDGDCRSADFYTGLYIRPGPDGRLCADRDVIRIRSGAKCAIDAFKLLVARR</sequence>